<sequence>MMEMNGFTIVDPLVPTEEIMRGGPPRDGIPSIDTPKFISANKTQLQPHDKVLGITLNGVSKAYPINILNFHELVNDVFEDQSVAVSFCPLCGTGIAFDRQVKGSIRTFGVSGLLYNSDLLMYDRESESLWSQIEGKAINGPEKGALLKRIPLEHTHWGVWKAQHPTTLVLSEDTGYWRNYQSSPYPNYHQSDRTYFPVSHTDKRYHPKTWVIGIEVGSEKKVYPFPELAKTSGKLTDIISNQTFLIEYNSSANSAKVYDSDGKPVPAITAFWFAWMTFHPESQVFKAVATPR</sequence>
<reference evidence="2" key="1">
    <citation type="journal article" date="2019" name="Int. J. Syst. Evol. Microbiol.">
        <title>The Global Catalogue of Microorganisms (GCM) 10K type strain sequencing project: providing services to taxonomists for standard genome sequencing and annotation.</title>
        <authorList>
            <consortium name="The Broad Institute Genomics Platform"/>
            <consortium name="The Broad Institute Genome Sequencing Center for Infectious Disease"/>
            <person name="Wu L."/>
            <person name="Ma J."/>
        </authorList>
    </citation>
    <scope>NUCLEOTIDE SEQUENCE [LARGE SCALE GENOMIC DNA]</scope>
    <source>
        <strain evidence="2">JCM 17551</strain>
    </source>
</reference>
<dbReference type="Pfam" id="PF11376">
    <property type="entry name" value="DUF3179"/>
    <property type="match status" value="1"/>
</dbReference>
<evidence type="ECO:0008006" key="3">
    <source>
        <dbReference type="Google" id="ProtNLM"/>
    </source>
</evidence>
<proteinExistence type="predicted"/>
<evidence type="ECO:0000313" key="1">
    <source>
        <dbReference type="EMBL" id="GAA3918104.1"/>
    </source>
</evidence>
<gene>
    <name evidence="1" type="ORF">GCM10022277_11520</name>
</gene>
<accession>A0ABP7M998</accession>
<dbReference type="Proteomes" id="UP001501565">
    <property type="component" value="Unassembled WGS sequence"/>
</dbReference>
<evidence type="ECO:0000313" key="2">
    <source>
        <dbReference type="Proteomes" id="UP001501565"/>
    </source>
</evidence>
<dbReference type="EMBL" id="BAABBN010000004">
    <property type="protein sequence ID" value="GAA3918104.1"/>
    <property type="molecule type" value="Genomic_DNA"/>
</dbReference>
<name>A0ABP7M998_9GAMM</name>
<keyword evidence="2" id="KW-1185">Reference proteome</keyword>
<organism evidence="1 2">
    <name type="scientific">Litoribacillus peritrichatus</name>
    <dbReference type="NCBI Taxonomy" id="718191"/>
    <lineage>
        <taxon>Bacteria</taxon>
        <taxon>Pseudomonadati</taxon>
        <taxon>Pseudomonadota</taxon>
        <taxon>Gammaproteobacteria</taxon>
        <taxon>Oceanospirillales</taxon>
        <taxon>Oceanospirillaceae</taxon>
        <taxon>Litoribacillus</taxon>
    </lineage>
</organism>
<protein>
    <recommendedName>
        <fullName evidence="3">DUF3179 domain-containing protein</fullName>
    </recommendedName>
</protein>
<comment type="caution">
    <text evidence="1">The sequence shown here is derived from an EMBL/GenBank/DDBJ whole genome shotgun (WGS) entry which is preliminary data.</text>
</comment>
<dbReference type="InterPro" id="IPR021516">
    <property type="entry name" value="DUF3179"/>
</dbReference>